<evidence type="ECO:0000256" key="8">
    <source>
        <dbReference type="NCBIfam" id="TIGR04265"/>
    </source>
</evidence>
<evidence type="ECO:0000256" key="4">
    <source>
        <dbReference type="ARBA" id="ARBA00022692"/>
    </source>
</evidence>
<reference evidence="12" key="1">
    <citation type="submission" date="2016-10" db="EMBL/GenBank/DDBJ databases">
        <authorList>
            <person name="Varghese N."/>
            <person name="Submissions S."/>
        </authorList>
    </citation>
    <scope>NUCLEOTIDE SEQUENCE [LARGE SCALE GENOMIC DNA]</scope>
    <source>
        <strain evidence="12">S9</strain>
    </source>
</reference>
<keyword evidence="12" id="KW-1185">Reference proteome</keyword>
<dbReference type="EC" id="2.7.8.-" evidence="8"/>
<evidence type="ECO:0000313" key="11">
    <source>
        <dbReference type="EMBL" id="SES19040.1"/>
    </source>
</evidence>
<dbReference type="PROSITE" id="PS50035">
    <property type="entry name" value="PLD"/>
    <property type="match status" value="2"/>
</dbReference>
<evidence type="ECO:0000256" key="5">
    <source>
        <dbReference type="ARBA" id="ARBA00022737"/>
    </source>
</evidence>
<gene>
    <name evidence="11" type="ORF">SAMN05518684_11063</name>
</gene>
<evidence type="ECO:0000256" key="1">
    <source>
        <dbReference type="ARBA" id="ARBA00004236"/>
    </source>
</evidence>
<dbReference type="GO" id="GO:0005886">
    <property type="term" value="C:plasma membrane"/>
    <property type="evidence" value="ECO:0007669"/>
    <property type="project" value="UniProtKB-SubCell"/>
</dbReference>
<accession>A0A1H9VB36</accession>
<dbReference type="GO" id="GO:0032049">
    <property type="term" value="P:cardiolipin biosynthetic process"/>
    <property type="evidence" value="ECO:0007669"/>
    <property type="project" value="UniProtKB-UniRule"/>
</dbReference>
<dbReference type="GO" id="GO:0008808">
    <property type="term" value="F:cardiolipin synthase activity"/>
    <property type="evidence" value="ECO:0007669"/>
    <property type="project" value="UniProtKB-UniRule"/>
</dbReference>
<keyword evidence="3" id="KW-0808">Transferase</keyword>
<evidence type="ECO:0000256" key="7">
    <source>
        <dbReference type="ARBA" id="ARBA00023136"/>
    </source>
</evidence>
<feature type="transmembrane region" description="Helical" evidence="9">
    <location>
        <begin position="6"/>
        <end position="29"/>
    </location>
</feature>
<dbReference type="CDD" id="cd09112">
    <property type="entry name" value="PLDc_CLS_2"/>
    <property type="match status" value="1"/>
</dbReference>
<protein>
    <recommendedName>
        <fullName evidence="8">Cardiolipin synthase</fullName>
        <ecNumber evidence="8">2.7.8.-</ecNumber>
    </recommendedName>
</protein>
<organism evidence="11 12">
    <name type="scientific">Salipaludibacillus aurantiacus</name>
    <dbReference type="NCBI Taxonomy" id="1601833"/>
    <lineage>
        <taxon>Bacteria</taxon>
        <taxon>Bacillati</taxon>
        <taxon>Bacillota</taxon>
        <taxon>Bacilli</taxon>
        <taxon>Bacillales</taxon>
        <taxon>Bacillaceae</taxon>
    </lineage>
</organism>
<dbReference type="PANTHER" id="PTHR21248:SF7">
    <property type="entry name" value="MINOR CARDIOLIPIN SYNTHASE CLSB"/>
    <property type="match status" value="1"/>
</dbReference>
<dbReference type="SUPFAM" id="SSF56024">
    <property type="entry name" value="Phospholipase D/nuclease"/>
    <property type="match status" value="2"/>
</dbReference>
<evidence type="ECO:0000256" key="6">
    <source>
        <dbReference type="ARBA" id="ARBA00022989"/>
    </source>
</evidence>
<evidence type="ECO:0000256" key="9">
    <source>
        <dbReference type="SAM" id="Phobius"/>
    </source>
</evidence>
<feature type="domain" description="PLD phosphodiesterase" evidence="10">
    <location>
        <begin position="316"/>
        <end position="343"/>
    </location>
</feature>
<evidence type="ECO:0000313" key="12">
    <source>
        <dbReference type="Proteomes" id="UP000198571"/>
    </source>
</evidence>
<proteinExistence type="predicted"/>
<name>A0A1H9VB36_9BACI</name>
<dbReference type="Gene3D" id="3.30.870.10">
    <property type="entry name" value="Endonuclease Chain A"/>
    <property type="match status" value="2"/>
</dbReference>
<dbReference type="STRING" id="1601833.SAMN05518684_11063"/>
<feature type="domain" description="PLD phosphodiesterase" evidence="10">
    <location>
        <begin position="144"/>
        <end position="171"/>
    </location>
</feature>
<keyword evidence="7 9" id="KW-0472">Membrane</keyword>
<dbReference type="PANTHER" id="PTHR21248">
    <property type="entry name" value="CARDIOLIPIN SYNTHASE"/>
    <property type="match status" value="1"/>
</dbReference>
<evidence type="ECO:0000259" key="10">
    <source>
        <dbReference type="PROSITE" id="PS50035"/>
    </source>
</evidence>
<evidence type="ECO:0000256" key="2">
    <source>
        <dbReference type="ARBA" id="ARBA00022475"/>
    </source>
</evidence>
<dbReference type="AlphaFoldDB" id="A0A1H9VB36"/>
<dbReference type="InterPro" id="IPR001736">
    <property type="entry name" value="PLipase_D/transphosphatidylase"/>
</dbReference>
<dbReference type="InterPro" id="IPR022924">
    <property type="entry name" value="Cardiolipin_synthase"/>
</dbReference>
<evidence type="ECO:0000256" key="3">
    <source>
        <dbReference type="ARBA" id="ARBA00022679"/>
    </source>
</evidence>
<keyword evidence="5" id="KW-0677">Repeat</keyword>
<sequence length="404" mass="46336">MRVGINMTIVLAVIAVIIAWISIDLYIGFKLHRSKIRPMEESVLRKSHVDFFPRGDKLFDHMLDKIDKAEHHIHIQFFIFRDDHIGRKFLELLKEKAVQGVDVRLMVDWGGYAISKKEKKSLKKAGVLIKKTNVPSFPLLFYSMNVRNHRKVTVIDGFHGYIGGYNVGDEYLGRDPDLGRWRDYHIYVGGEAVQDFQKQFITDWNGASGEKTGENKIESKPAGSGPVPLKVIPTDGAHVIEMVDSLLDRAKESVIIGTPYFIPGKILKNKLIRLAKNGINVKLIIPKYADHPFVKDAAFPYFPDLLKAGVTIRQFTEGFYHSKVIVIDDYLMDIGTSNFDKRSFHLNKEINCIIEDRDWVLPVKKEIEKDFYECSEEITLKYVRNRSVFERGKEMIGTALSPFM</sequence>
<dbReference type="Pfam" id="PF13091">
    <property type="entry name" value="PLDc_2"/>
    <property type="match status" value="2"/>
</dbReference>
<dbReference type="InterPro" id="IPR025202">
    <property type="entry name" value="PLD-like_dom"/>
</dbReference>
<keyword evidence="2" id="KW-1003">Cell membrane</keyword>
<dbReference type="PIRSF" id="PIRSF000850">
    <property type="entry name" value="Phospholipase_D_PSS"/>
    <property type="match status" value="1"/>
</dbReference>
<dbReference type="NCBIfam" id="TIGR04265">
    <property type="entry name" value="bac_cardiolipin"/>
    <property type="match status" value="1"/>
</dbReference>
<dbReference type="Proteomes" id="UP000198571">
    <property type="component" value="Unassembled WGS sequence"/>
</dbReference>
<keyword evidence="6 9" id="KW-1133">Transmembrane helix</keyword>
<dbReference type="EMBL" id="FOGT01000010">
    <property type="protein sequence ID" value="SES19040.1"/>
    <property type="molecule type" value="Genomic_DNA"/>
</dbReference>
<dbReference type="SMART" id="SM00155">
    <property type="entry name" value="PLDc"/>
    <property type="match status" value="2"/>
</dbReference>
<keyword evidence="4 9" id="KW-0812">Transmembrane</keyword>
<dbReference type="CDD" id="cd09110">
    <property type="entry name" value="PLDc_CLS_1"/>
    <property type="match status" value="1"/>
</dbReference>
<comment type="subcellular location">
    <subcellularLocation>
        <location evidence="1">Cell membrane</location>
    </subcellularLocation>
</comment>